<dbReference type="EMBL" id="CAJOBZ010000063">
    <property type="protein sequence ID" value="CAF4934852.1"/>
    <property type="molecule type" value="Genomic_DNA"/>
</dbReference>
<evidence type="ECO:0000256" key="1">
    <source>
        <dbReference type="SAM" id="SignalP"/>
    </source>
</evidence>
<keyword evidence="1" id="KW-0732">Signal</keyword>
<dbReference type="AlphaFoldDB" id="A0A821X8V0"/>
<comment type="caution">
    <text evidence="2">The sequence shown here is derived from an EMBL/GenBank/DDBJ whole genome shotgun (WGS) entry which is preliminary data.</text>
</comment>
<evidence type="ECO:0000313" key="3">
    <source>
        <dbReference type="Proteomes" id="UP000663880"/>
    </source>
</evidence>
<dbReference type="OrthoDB" id="7456226at2759"/>
<feature type="chain" id="PRO_5033032005" evidence="1">
    <location>
        <begin position="23"/>
        <end position="329"/>
    </location>
</feature>
<evidence type="ECO:0000313" key="2">
    <source>
        <dbReference type="EMBL" id="CAF4934852.1"/>
    </source>
</evidence>
<accession>A0A821X8V0</accession>
<dbReference type="Proteomes" id="UP000663880">
    <property type="component" value="Unassembled WGS sequence"/>
</dbReference>
<protein>
    <submittedName>
        <fullName evidence="2">Uncharacterized protein</fullName>
    </submittedName>
</protein>
<name>A0A821X8V0_9NEOP</name>
<organism evidence="2 3">
    <name type="scientific">Pieris macdunnoughi</name>
    <dbReference type="NCBI Taxonomy" id="345717"/>
    <lineage>
        <taxon>Eukaryota</taxon>
        <taxon>Metazoa</taxon>
        <taxon>Ecdysozoa</taxon>
        <taxon>Arthropoda</taxon>
        <taxon>Hexapoda</taxon>
        <taxon>Insecta</taxon>
        <taxon>Pterygota</taxon>
        <taxon>Neoptera</taxon>
        <taxon>Endopterygota</taxon>
        <taxon>Lepidoptera</taxon>
        <taxon>Glossata</taxon>
        <taxon>Ditrysia</taxon>
        <taxon>Papilionoidea</taxon>
        <taxon>Pieridae</taxon>
        <taxon>Pierinae</taxon>
        <taxon>Pieris</taxon>
    </lineage>
</organism>
<gene>
    <name evidence="2" type="ORF">PMACD_LOCUS14180</name>
</gene>
<reference evidence="2" key="1">
    <citation type="submission" date="2021-02" db="EMBL/GenBank/DDBJ databases">
        <authorList>
            <person name="Steward A R."/>
        </authorList>
    </citation>
    <scope>NUCLEOTIDE SEQUENCE</scope>
</reference>
<feature type="signal peptide" evidence="1">
    <location>
        <begin position="1"/>
        <end position="22"/>
    </location>
</feature>
<sequence>MDVGGCLLIVTTLAWSFTFVFADGASVTRNKRHLFPLMGFLQGYKMGQNFALQLPPLVLSPVVVLPVNQHQSVHIQGNPNENIDEHGLFQIVPPEKLIQHCNSTDNSKDKGYNNVTIKNNVELLNDDVKEEDTFRQNIVNDTDTVTEPNVGNDSDNITTTETTTISEAEPTNVTNTTKPHGPYPNAIYKNDMIASLSITESPITPINDTFRLPSTDKNWQNFNSNVLTTELQVESRAGEVWTNNINYSKRDFTRDTYYYYNNDRKPGTDSYYRRPVNHLNQERWSTNYSGDNKLTSEFRPLAGLYYDGFLHNSPAKKTGFVPYGNTYYY</sequence>
<proteinExistence type="predicted"/>
<keyword evidence="3" id="KW-1185">Reference proteome</keyword>